<proteinExistence type="predicted"/>
<dbReference type="InterPro" id="IPR008271">
    <property type="entry name" value="Ser/Thr_kinase_AS"/>
</dbReference>
<dbReference type="AlphaFoldDB" id="A0A0D0D147"/>
<dbReference type="Gene3D" id="1.10.510.10">
    <property type="entry name" value="Transferase(Phosphotransferase) domain 1"/>
    <property type="match status" value="1"/>
</dbReference>
<dbReference type="EMBL" id="KN834766">
    <property type="protein sequence ID" value="KIK62803.1"/>
    <property type="molecule type" value="Genomic_DNA"/>
</dbReference>
<dbReference type="InterPro" id="IPR000719">
    <property type="entry name" value="Prot_kinase_dom"/>
</dbReference>
<accession>A0A0D0D147</accession>
<dbReference type="SUPFAM" id="SSF56112">
    <property type="entry name" value="Protein kinase-like (PK-like)"/>
    <property type="match status" value="1"/>
</dbReference>
<name>A0A0D0D147_9AGAR</name>
<organism evidence="2 3">
    <name type="scientific">Collybiopsis luxurians FD-317 M1</name>
    <dbReference type="NCBI Taxonomy" id="944289"/>
    <lineage>
        <taxon>Eukaryota</taxon>
        <taxon>Fungi</taxon>
        <taxon>Dikarya</taxon>
        <taxon>Basidiomycota</taxon>
        <taxon>Agaricomycotina</taxon>
        <taxon>Agaricomycetes</taxon>
        <taxon>Agaricomycetidae</taxon>
        <taxon>Agaricales</taxon>
        <taxon>Marasmiineae</taxon>
        <taxon>Omphalotaceae</taxon>
        <taxon>Collybiopsis</taxon>
        <taxon>Collybiopsis luxurians</taxon>
    </lineage>
</organism>
<dbReference type="Proteomes" id="UP000053593">
    <property type="component" value="Unassembled WGS sequence"/>
</dbReference>
<sequence>MSKPSRNYQTGRTLGSGTYSVVKEVVDVETGKEMNKEHTRGHKDMVLNEIEMLRRISGGTKNMITLSDYFETSHNIYICYDLCTGGNVFHRVCKKGTYVEGDAAVLVRNLCTDIVYIHSKGIVHGDLKPENLLLRIPENNSPVMIADFGLARELGKDDDGKTSLLTGVHGSPLYMAPEIYGKTGYEKPVDIWALGVITYFLLVGRTPFERKKDKESEKRAILKGDLNFEPLQDWRSVSQTAQDFIRRCLTLNPNERMTAEECLEHEFDLLPKQSGSDEAPMSSADIFQLSSFFSVDPLAEKAKANRIQIQPSPHLFSESPQNFRILVPPFVCLTLE</sequence>
<evidence type="ECO:0000313" key="3">
    <source>
        <dbReference type="Proteomes" id="UP000053593"/>
    </source>
</evidence>
<reference evidence="2 3" key="1">
    <citation type="submission" date="2014-04" db="EMBL/GenBank/DDBJ databases">
        <title>Evolutionary Origins and Diversification of the Mycorrhizal Mutualists.</title>
        <authorList>
            <consortium name="DOE Joint Genome Institute"/>
            <consortium name="Mycorrhizal Genomics Consortium"/>
            <person name="Kohler A."/>
            <person name="Kuo A."/>
            <person name="Nagy L.G."/>
            <person name="Floudas D."/>
            <person name="Copeland A."/>
            <person name="Barry K.W."/>
            <person name="Cichocki N."/>
            <person name="Veneault-Fourrey C."/>
            <person name="LaButti K."/>
            <person name="Lindquist E.A."/>
            <person name="Lipzen A."/>
            <person name="Lundell T."/>
            <person name="Morin E."/>
            <person name="Murat C."/>
            <person name="Riley R."/>
            <person name="Ohm R."/>
            <person name="Sun H."/>
            <person name="Tunlid A."/>
            <person name="Henrissat B."/>
            <person name="Grigoriev I.V."/>
            <person name="Hibbett D.S."/>
            <person name="Martin F."/>
        </authorList>
    </citation>
    <scope>NUCLEOTIDE SEQUENCE [LARGE SCALE GENOMIC DNA]</scope>
    <source>
        <strain evidence="2 3">FD-317 M1</strain>
    </source>
</reference>
<dbReference type="InterPro" id="IPR011009">
    <property type="entry name" value="Kinase-like_dom_sf"/>
</dbReference>
<dbReference type="Pfam" id="PF00069">
    <property type="entry name" value="Pkinase"/>
    <property type="match status" value="1"/>
</dbReference>
<evidence type="ECO:0000259" key="1">
    <source>
        <dbReference type="PROSITE" id="PS50011"/>
    </source>
</evidence>
<dbReference type="PROSITE" id="PS00108">
    <property type="entry name" value="PROTEIN_KINASE_ST"/>
    <property type="match status" value="1"/>
</dbReference>
<dbReference type="GO" id="GO:0005524">
    <property type="term" value="F:ATP binding"/>
    <property type="evidence" value="ECO:0007669"/>
    <property type="project" value="InterPro"/>
</dbReference>
<dbReference type="PROSITE" id="PS50011">
    <property type="entry name" value="PROTEIN_KINASE_DOM"/>
    <property type="match status" value="1"/>
</dbReference>
<gene>
    <name evidence="2" type="ORF">GYMLUDRAFT_72534</name>
</gene>
<protein>
    <recommendedName>
        <fullName evidence="1">Protein kinase domain-containing protein</fullName>
    </recommendedName>
</protein>
<dbReference type="CDD" id="cd05117">
    <property type="entry name" value="STKc_CAMK"/>
    <property type="match status" value="1"/>
</dbReference>
<dbReference type="HOGENOM" id="CLU_000288_63_0_1"/>
<dbReference type="GO" id="GO:0004672">
    <property type="term" value="F:protein kinase activity"/>
    <property type="evidence" value="ECO:0007669"/>
    <property type="project" value="InterPro"/>
</dbReference>
<dbReference type="OrthoDB" id="40902at2759"/>
<dbReference type="PANTHER" id="PTHR24347">
    <property type="entry name" value="SERINE/THREONINE-PROTEIN KINASE"/>
    <property type="match status" value="1"/>
</dbReference>
<feature type="domain" description="Protein kinase" evidence="1">
    <location>
        <begin position="8"/>
        <end position="268"/>
    </location>
</feature>
<evidence type="ECO:0000313" key="2">
    <source>
        <dbReference type="EMBL" id="KIK62803.1"/>
    </source>
</evidence>
<dbReference type="SMART" id="SM00220">
    <property type="entry name" value="S_TKc"/>
    <property type="match status" value="1"/>
</dbReference>
<keyword evidence="3" id="KW-1185">Reference proteome</keyword>